<dbReference type="Proteomes" id="UP001144280">
    <property type="component" value="Unassembled WGS sequence"/>
</dbReference>
<protein>
    <submittedName>
        <fullName evidence="5">SARP family transcriptional regulator</fullName>
    </submittedName>
</protein>
<accession>A0ABQ5R8Q2</accession>
<gene>
    <name evidence="5" type="ORF">Pa4123_82440</name>
</gene>
<dbReference type="PANTHER" id="PTHR47691:SF3">
    <property type="entry name" value="HTH-TYPE TRANSCRIPTIONAL REGULATOR RV0890C-RELATED"/>
    <property type="match status" value="1"/>
</dbReference>
<dbReference type="PRINTS" id="PR00364">
    <property type="entry name" value="DISEASERSIST"/>
</dbReference>
<evidence type="ECO:0000256" key="2">
    <source>
        <dbReference type="ARBA" id="ARBA00023125"/>
    </source>
</evidence>
<proteinExistence type="inferred from homology"/>
<evidence type="ECO:0000313" key="5">
    <source>
        <dbReference type="EMBL" id="GLI02966.1"/>
    </source>
</evidence>
<evidence type="ECO:0000259" key="4">
    <source>
        <dbReference type="PROSITE" id="PS51755"/>
    </source>
</evidence>
<dbReference type="PROSITE" id="PS51755">
    <property type="entry name" value="OMPR_PHOB"/>
    <property type="match status" value="1"/>
</dbReference>
<dbReference type="SMART" id="SM01043">
    <property type="entry name" value="BTAD"/>
    <property type="match status" value="1"/>
</dbReference>
<dbReference type="InterPro" id="IPR058852">
    <property type="entry name" value="HTH_77"/>
</dbReference>
<reference evidence="5" key="1">
    <citation type="submission" date="2022-12" db="EMBL/GenBank/DDBJ databases">
        <title>New Phytohabitans aurantiacus sp. RD004123 nov., an actinomycete isolated from soil.</title>
        <authorList>
            <person name="Triningsih D.W."/>
            <person name="Harunari E."/>
            <person name="Igarashi Y."/>
        </authorList>
    </citation>
    <scope>NUCLEOTIDE SEQUENCE</scope>
    <source>
        <strain evidence="5">RD004123</strain>
    </source>
</reference>
<keyword evidence="6" id="KW-1185">Reference proteome</keyword>
<dbReference type="InterPro" id="IPR016032">
    <property type="entry name" value="Sig_transdc_resp-reg_C-effctor"/>
</dbReference>
<dbReference type="InterPro" id="IPR001867">
    <property type="entry name" value="OmpR/PhoB-type_DNA-bd"/>
</dbReference>
<dbReference type="InterPro" id="IPR005158">
    <property type="entry name" value="BTAD"/>
</dbReference>
<dbReference type="InterPro" id="IPR049945">
    <property type="entry name" value="AAA_22"/>
</dbReference>
<name>A0ABQ5R8Q2_9ACTN</name>
<feature type="DNA-binding region" description="OmpR/PhoB-type" evidence="3">
    <location>
        <begin position="1"/>
        <end position="90"/>
    </location>
</feature>
<dbReference type="Pfam" id="PF03704">
    <property type="entry name" value="BTAD"/>
    <property type="match status" value="1"/>
</dbReference>
<dbReference type="CDD" id="cd15831">
    <property type="entry name" value="BTAD"/>
    <property type="match status" value="1"/>
</dbReference>
<evidence type="ECO:0000256" key="1">
    <source>
        <dbReference type="ARBA" id="ARBA00005820"/>
    </source>
</evidence>
<dbReference type="Pfam" id="PF13401">
    <property type="entry name" value="AAA_22"/>
    <property type="match status" value="1"/>
</dbReference>
<dbReference type="SUPFAM" id="SSF48452">
    <property type="entry name" value="TPR-like"/>
    <property type="match status" value="2"/>
</dbReference>
<feature type="domain" description="OmpR/PhoB-type" evidence="4">
    <location>
        <begin position="1"/>
        <end position="90"/>
    </location>
</feature>
<dbReference type="InterPro" id="IPR011990">
    <property type="entry name" value="TPR-like_helical_dom_sf"/>
</dbReference>
<sequence length="1045" mass="111853">MQIAMLGPLEVRAGGGGLVELGGARLRTLLIRLALDPGRVVTTSALIDALWEDDPPAGAANALQALISRLRRALPDGVIESQPAGYRLRVPPDAIDVRRFEREVTAGRAQLATDPPGAAATLGAALALWRGQALAEVAEAPFARAAAAHLTELRLAAAEDRADAALAAGDGADLVLELAALAHEHPLRERLAARLMRVLRAAGRPAEALEVYERLRVGLAESLGTDPSPELTALHVALLRDPVPPPEEGPHTNLPAALTSFVGRDEDVRRVTKLVGEARLTTLTGPGGAGKTRLAIESARVASGQAPDGVWLVEFAPVTDAAELASVVLTALGLREQALVNTRSRVPVEPTDPLARLTGALGSRRALIVLDNCEHLVDAAARLADGLLSRCPRLRVLATSREPLGITGESLYPVEPLPLPPAGTGADDALAYPAVRLFADRAAAVRPGFRVTEQVLTVCRALDGMPLAIELAAARLRAMTTDQLATRLGDRFRLLAAGSRTALPRHQTLRAVVDWSWELLDEPERVLLRRLAVFAGGATPEAVEAVCGGDPDLLYALVDKSLVVADADGRYRLLETIKAYGLERLDEAGETEVTRQAHARHFLRLAQRADHFLRTREQLDWLARLDADHDNLLSAMRWTIGVADANRAVRFADALGWYWWLRGRRAEGAELAEEALALPGDVPPALVAGAASIAALNVVAGLFQLERGQELMSRAAHLATGREDRHPMLSLVGPMAQLFASPPDNDAALAGLRRCFDHPSAWVRGVAHMMYGHAEVNIGLRDNASAENFAQALTEFRSLGDRWGISVTLSALAEQTARYGDHARAAAYFEESLAELVPLGVAEDVPEMQARYAYQLWLIGDTDRAIAELEHAQRTADRIGTDEARGSVGYHLGATLHGMGDLDGAKRHLTRALDVVSEFNSSPQWPALINTALGLVEAERGDLATAERHHQAALDHAILSRDAPVIGHAVVGHVDLAMRRDQPALAAKLLGVADAVRGGLDMSVRDGPRLEQAVRERLGDANFAEAFESGQSATIDTVRNFIPSA</sequence>
<dbReference type="Gene3D" id="1.10.10.10">
    <property type="entry name" value="Winged helix-like DNA-binding domain superfamily/Winged helix DNA-binding domain"/>
    <property type="match status" value="1"/>
</dbReference>
<dbReference type="EMBL" id="BSDI01000073">
    <property type="protein sequence ID" value="GLI02966.1"/>
    <property type="molecule type" value="Genomic_DNA"/>
</dbReference>
<comment type="similarity">
    <text evidence="1">Belongs to the AfsR/DnrI/RedD regulatory family.</text>
</comment>
<dbReference type="PANTHER" id="PTHR47691">
    <property type="entry name" value="REGULATOR-RELATED"/>
    <property type="match status" value="1"/>
</dbReference>
<keyword evidence="2 3" id="KW-0238">DNA-binding</keyword>
<dbReference type="RefSeq" id="WP_281904800.1">
    <property type="nucleotide sequence ID" value="NZ_BSDI01000073.1"/>
</dbReference>
<comment type="caution">
    <text evidence="5">The sequence shown here is derived from an EMBL/GenBank/DDBJ whole genome shotgun (WGS) entry which is preliminary data.</text>
</comment>
<dbReference type="Pfam" id="PF00486">
    <property type="entry name" value="Trans_reg_C"/>
    <property type="match status" value="1"/>
</dbReference>
<dbReference type="Pfam" id="PF25872">
    <property type="entry name" value="HTH_77"/>
    <property type="match status" value="1"/>
</dbReference>
<dbReference type="InterPro" id="IPR036388">
    <property type="entry name" value="WH-like_DNA-bd_sf"/>
</dbReference>
<dbReference type="Gene3D" id="1.25.40.10">
    <property type="entry name" value="Tetratricopeptide repeat domain"/>
    <property type="match status" value="2"/>
</dbReference>
<organism evidence="5 6">
    <name type="scientific">Phytohabitans aurantiacus</name>
    <dbReference type="NCBI Taxonomy" id="3016789"/>
    <lineage>
        <taxon>Bacteria</taxon>
        <taxon>Bacillati</taxon>
        <taxon>Actinomycetota</taxon>
        <taxon>Actinomycetes</taxon>
        <taxon>Micromonosporales</taxon>
        <taxon>Micromonosporaceae</taxon>
    </lineage>
</organism>
<dbReference type="InterPro" id="IPR027417">
    <property type="entry name" value="P-loop_NTPase"/>
</dbReference>
<evidence type="ECO:0000256" key="3">
    <source>
        <dbReference type="PROSITE-ProRule" id="PRU01091"/>
    </source>
</evidence>
<evidence type="ECO:0000313" key="6">
    <source>
        <dbReference type="Proteomes" id="UP001144280"/>
    </source>
</evidence>
<dbReference type="SUPFAM" id="SSF52540">
    <property type="entry name" value="P-loop containing nucleoside triphosphate hydrolases"/>
    <property type="match status" value="1"/>
</dbReference>
<dbReference type="SMART" id="SM00862">
    <property type="entry name" value="Trans_reg_C"/>
    <property type="match status" value="1"/>
</dbReference>
<dbReference type="Gene3D" id="3.40.50.300">
    <property type="entry name" value="P-loop containing nucleotide triphosphate hydrolases"/>
    <property type="match status" value="1"/>
</dbReference>
<dbReference type="SUPFAM" id="SSF46894">
    <property type="entry name" value="C-terminal effector domain of the bipartite response regulators"/>
    <property type="match status" value="1"/>
</dbReference>